<dbReference type="EMBL" id="JACJTE010000067">
    <property type="protein sequence ID" value="MBD2565041.1"/>
    <property type="molecule type" value="Genomic_DNA"/>
</dbReference>
<gene>
    <name evidence="1" type="ORF">H6G95_31575</name>
</gene>
<dbReference type="Proteomes" id="UP000604661">
    <property type="component" value="Unassembled WGS sequence"/>
</dbReference>
<evidence type="ECO:0000313" key="1">
    <source>
        <dbReference type="EMBL" id="MBD2565041.1"/>
    </source>
</evidence>
<name>A0ABR8F5Y2_NOSLI</name>
<keyword evidence="2" id="KW-1185">Reference proteome</keyword>
<proteinExistence type="predicted"/>
<reference evidence="1 2" key="1">
    <citation type="journal article" date="2020" name="ISME J.">
        <title>Comparative genomics reveals insights into cyanobacterial evolution and habitat adaptation.</title>
        <authorList>
            <person name="Chen M.Y."/>
            <person name="Teng W.K."/>
            <person name="Zhao L."/>
            <person name="Hu C.X."/>
            <person name="Zhou Y.K."/>
            <person name="Han B.P."/>
            <person name="Song L.R."/>
            <person name="Shu W.S."/>
        </authorList>
    </citation>
    <scope>NUCLEOTIDE SEQUENCE [LARGE SCALE GENOMIC DNA]</scope>
    <source>
        <strain evidence="1 2">FACHB-391</strain>
    </source>
</reference>
<comment type="caution">
    <text evidence="1">The sequence shown here is derived from an EMBL/GenBank/DDBJ whole genome shotgun (WGS) entry which is preliminary data.</text>
</comment>
<protein>
    <submittedName>
        <fullName evidence="1">Uncharacterized protein</fullName>
    </submittedName>
</protein>
<sequence>MYTNLPLSSDDGLLLQRFSFGCNTCFGSTSVRLYELYAIELQTVIDFEERLKWSASVKIPCG</sequence>
<evidence type="ECO:0000313" key="2">
    <source>
        <dbReference type="Proteomes" id="UP000604661"/>
    </source>
</evidence>
<organism evidence="1 2">
    <name type="scientific">Nostoc linckia FACHB-391</name>
    <dbReference type="NCBI Taxonomy" id="2692906"/>
    <lineage>
        <taxon>Bacteria</taxon>
        <taxon>Bacillati</taxon>
        <taxon>Cyanobacteriota</taxon>
        <taxon>Cyanophyceae</taxon>
        <taxon>Nostocales</taxon>
        <taxon>Nostocaceae</taxon>
        <taxon>Nostoc</taxon>
    </lineage>
</organism>
<accession>A0ABR8F5Y2</accession>